<name>A0ABY3VG76_9MYCO</name>
<evidence type="ECO:0000313" key="2">
    <source>
        <dbReference type="Proteomes" id="UP001055336"/>
    </source>
</evidence>
<dbReference type="RefSeq" id="WP_240258988.1">
    <property type="nucleotide sequence ID" value="NZ_CP092488.2"/>
</dbReference>
<evidence type="ECO:0000313" key="1">
    <source>
        <dbReference type="EMBL" id="UMB68429.1"/>
    </source>
</evidence>
<dbReference type="Pfam" id="PF16817">
    <property type="entry name" value="DUF5073"/>
    <property type="match status" value="1"/>
</dbReference>
<dbReference type="InterPro" id="IPR031816">
    <property type="entry name" value="DUF5073"/>
</dbReference>
<reference evidence="1" key="1">
    <citation type="submission" date="2022-08" db="EMBL/GenBank/DDBJ databases">
        <title>Whole genome sequencing of non-tuberculosis mycobacteria type-strains.</title>
        <authorList>
            <person name="Igarashi Y."/>
            <person name="Osugi A."/>
            <person name="Mitarai S."/>
        </authorList>
    </citation>
    <scope>NUCLEOTIDE SEQUENCE</scope>
    <source>
        <strain evidence="1">DSM 45127</strain>
    </source>
</reference>
<dbReference type="Proteomes" id="UP001055336">
    <property type="component" value="Chromosome"/>
</dbReference>
<keyword evidence="2" id="KW-1185">Reference proteome</keyword>
<accession>A0ABY3VG76</accession>
<protein>
    <submittedName>
        <fullName evidence="1">DUF5073 family protein</fullName>
    </submittedName>
</protein>
<proteinExistence type="predicted"/>
<gene>
    <name evidence="1" type="ORF">MKK62_18675</name>
</gene>
<sequence>MAQFDAERVSRTISDALSGPGGIGLVINVFAGLPGVVHTAERRGMFRSHPARLQIGDWRYEVTPDARLMAAHVVGGVVIGEEVLLADAVGPHLARALGQLVARHGSAVVPNIDAAVDALSAGTG</sequence>
<dbReference type="EMBL" id="CP092488">
    <property type="protein sequence ID" value="UMB68429.1"/>
    <property type="molecule type" value="Genomic_DNA"/>
</dbReference>
<organism evidence="1 2">
    <name type="scientific">Mycobacterium paraterrae</name>
    <dbReference type="NCBI Taxonomy" id="577492"/>
    <lineage>
        <taxon>Bacteria</taxon>
        <taxon>Bacillati</taxon>
        <taxon>Actinomycetota</taxon>
        <taxon>Actinomycetes</taxon>
        <taxon>Mycobacteriales</taxon>
        <taxon>Mycobacteriaceae</taxon>
        <taxon>Mycobacterium</taxon>
    </lineage>
</organism>